<evidence type="ECO:0000313" key="2">
    <source>
        <dbReference type="Proteomes" id="UP000076798"/>
    </source>
</evidence>
<keyword evidence="2" id="KW-1185">Reference proteome</keyword>
<organism evidence="1 2">
    <name type="scientific">Sistotremastrum suecicum HHB10207 ss-3</name>
    <dbReference type="NCBI Taxonomy" id="1314776"/>
    <lineage>
        <taxon>Eukaryota</taxon>
        <taxon>Fungi</taxon>
        <taxon>Dikarya</taxon>
        <taxon>Basidiomycota</taxon>
        <taxon>Agaricomycotina</taxon>
        <taxon>Agaricomycetes</taxon>
        <taxon>Sistotremastrales</taxon>
        <taxon>Sistotremastraceae</taxon>
        <taxon>Sistotremastrum</taxon>
    </lineage>
</organism>
<dbReference type="Proteomes" id="UP000076798">
    <property type="component" value="Unassembled WGS sequence"/>
</dbReference>
<sequence>MRCTPALAWKRARISLDVMLCCNSILLFILRAMENSRTLVDEGGLGIFILSYAPDFFHNIHLRDEPKRAA</sequence>
<evidence type="ECO:0000313" key="1">
    <source>
        <dbReference type="EMBL" id="KZT31243.1"/>
    </source>
</evidence>
<protein>
    <submittedName>
        <fullName evidence="1">Uncharacterized protein</fullName>
    </submittedName>
</protein>
<dbReference type="EMBL" id="KV428710">
    <property type="protein sequence ID" value="KZT31243.1"/>
    <property type="molecule type" value="Genomic_DNA"/>
</dbReference>
<accession>A0A165WJU7</accession>
<reference evidence="1 2" key="1">
    <citation type="journal article" date="2016" name="Mol. Biol. Evol.">
        <title>Comparative Genomics of Early-Diverging Mushroom-Forming Fungi Provides Insights into the Origins of Lignocellulose Decay Capabilities.</title>
        <authorList>
            <person name="Nagy L.G."/>
            <person name="Riley R."/>
            <person name="Tritt A."/>
            <person name="Adam C."/>
            <person name="Daum C."/>
            <person name="Floudas D."/>
            <person name="Sun H."/>
            <person name="Yadav J.S."/>
            <person name="Pangilinan J."/>
            <person name="Larsson K.H."/>
            <person name="Matsuura K."/>
            <person name="Barry K."/>
            <person name="Labutti K."/>
            <person name="Kuo R."/>
            <person name="Ohm R.A."/>
            <person name="Bhattacharya S.S."/>
            <person name="Shirouzu T."/>
            <person name="Yoshinaga Y."/>
            <person name="Martin F.M."/>
            <person name="Grigoriev I.V."/>
            <person name="Hibbett D.S."/>
        </authorList>
    </citation>
    <scope>NUCLEOTIDE SEQUENCE [LARGE SCALE GENOMIC DNA]</scope>
    <source>
        <strain evidence="1 2">HHB10207 ss-3</strain>
    </source>
</reference>
<gene>
    <name evidence="1" type="ORF">SISSUDRAFT_1067933</name>
</gene>
<name>A0A165WJU7_9AGAM</name>
<dbReference type="AlphaFoldDB" id="A0A165WJU7"/>
<proteinExistence type="predicted"/>